<name>A0A6L1L560_CAMLA</name>
<gene>
    <name evidence="1" type="ORF">A9458_07855</name>
</gene>
<evidence type="ECO:0000313" key="1">
    <source>
        <dbReference type="EMBL" id="EAK9994746.1"/>
    </source>
</evidence>
<comment type="caution">
    <text evidence="1">The sequence shown here is derived from an EMBL/GenBank/DDBJ whole genome shotgun (WGS) entry which is preliminary data.</text>
</comment>
<organism evidence="1 2">
    <name type="scientific">Campylobacter lari</name>
    <dbReference type="NCBI Taxonomy" id="201"/>
    <lineage>
        <taxon>Bacteria</taxon>
        <taxon>Pseudomonadati</taxon>
        <taxon>Campylobacterota</taxon>
        <taxon>Epsilonproteobacteria</taxon>
        <taxon>Campylobacterales</taxon>
        <taxon>Campylobacteraceae</taxon>
        <taxon>Campylobacter</taxon>
    </lineage>
</organism>
<proteinExistence type="predicted"/>
<protein>
    <submittedName>
        <fullName evidence="1">Uncharacterized protein</fullName>
    </submittedName>
</protein>
<feature type="non-terminal residue" evidence="1">
    <location>
        <position position="190"/>
    </location>
</feature>
<evidence type="ECO:0000313" key="2">
    <source>
        <dbReference type="Proteomes" id="UP000476009"/>
    </source>
</evidence>
<reference evidence="1 2" key="1">
    <citation type="submission" date="2018-05" db="EMBL/GenBank/DDBJ databases">
        <authorList>
            <consortium name="PulseNet: The National Subtyping Network for Foodborne Disease Surveillance"/>
            <person name="Tarr C.L."/>
            <person name="Trees E."/>
            <person name="Katz L.S."/>
            <person name="Carleton-Romer H.A."/>
            <person name="Stroika S."/>
            <person name="Kucerova Z."/>
            <person name="Roache K.F."/>
            <person name="Sabol A.L."/>
            <person name="Besser J."/>
            <person name="Gerner-Smidt P."/>
        </authorList>
    </citation>
    <scope>NUCLEOTIDE SEQUENCE [LARGE SCALE GENOMIC DNA]</scope>
    <source>
        <strain evidence="1 2">D5625</strain>
    </source>
</reference>
<sequence length="190" mass="22705">MIQFYKGVFKSIDLIKFEQYDISCFHSDKYFIVDLKSDYNIEFIKFNTIKDIEVKIFFSSDSIKWVDCYDITNKNLYEFYINTNTQNKYRFIKINIDYCLIKNQLIDIYVRKYPGLMIAARSDGFGARLMPILNAMYLAEYTGFKFGFVWKKVAHDATSLKQFEDNDLAGIYLSNEKYIFSQEFIDEYSY</sequence>
<dbReference type="EMBL" id="AACKNS010000024">
    <property type="protein sequence ID" value="EAK9994746.1"/>
    <property type="molecule type" value="Genomic_DNA"/>
</dbReference>
<dbReference type="Proteomes" id="UP000476009">
    <property type="component" value="Unassembled WGS sequence"/>
</dbReference>
<dbReference type="AlphaFoldDB" id="A0A6L1L560"/>
<accession>A0A6L1L560</accession>